<name>A0A644YMT2_9ZZZZ</name>
<dbReference type="Gene3D" id="3.90.190.20">
    <property type="entry name" value="Mur ligase, C-terminal domain"/>
    <property type="match status" value="1"/>
</dbReference>
<comment type="caution">
    <text evidence="1">The sequence shown here is derived from an EMBL/GenBank/DDBJ whole genome shotgun (WGS) entry which is preliminary data.</text>
</comment>
<dbReference type="PANTHER" id="PTHR23135">
    <property type="entry name" value="MUR LIGASE FAMILY MEMBER"/>
    <property type="match status" value="1"/>
</dbReference>
<dbReference type="AlphaFoldDB" id="A0A644YMT2"/>
<accession>A0A644YMT2</accession>
<dbReference type="GO" id="GO:0102195">
    <property type="term" value="F:UDP-N-acetylmuramoyl-L-alanyl-D-glutamate--D-lysine ligase activity"/>
    <property type="evidence" value="ECO:0007669"/>
    <property type="project" value="UniProtKB-EC"/>
</dbReference>
<dbReference type="PANTHER" id="PTHR23135:SF4">
    <property type="entry name" value="UDP-N-ACETYLMURAMOYL-L-ALANYL-D-GLUTAMATE--2,6-DIAMINOPIMELATE LIGASE MURE HOMOLOG, CHLOROPLASTIC"/>
    <property type="match status" value="1"/>
</dbReference>
<organism evidence="1">
    <name type="scientific">bioreactor metagenome</name>
    <dbReference type="NCBI Taxonomy" id="1076179"/>
    <lineage>
        <taxon>unclassified sequences</taxon>
        <taxon>metagenomes</taxon>
        <taxon>ecological metagenomes</taxon>
    </lineage>
</organism>
<gene>
    <name evidence="1" type="primary">murE_29</name>
    <name evidence="1" type="ORF">SDC9_73925</name>
</gene>
<evidence type="ECO:0000313" key="1">
    <source>
        <dbReference type="EMBL" id="MPM27414.1"/>
    </source>
</evidence>
<dbReference type="EMBL" id="VSSQ01004987">
    <property type="protein sequence ID" value="MPM27414.1"/>
    <property type="molecule type" value="Genomic_DNA"/>
</dbReference>
<reference evidence="1" key="1">
    <citation type="submission" date="2019-08" db="EMBL/GenBank/DDBJ databases">
        <authorList>
            <person name="Kucharzyk K."/>
            <person name="Murdoch R.W."/>
            <person name="Higgins S."/>
            <person name="Loffler F."/>
        </authorList>
    </citation>
    <scope>NUCLEOTIDE SEQUENCE</scope>
</reference>
<proteinExistence type="predicted"/>
<dbReference type="SUPFAM" id="SSF53244">
    <property type="entry name" value="MurD-like peptide ligases, peptide-binding domain"/>
    <property type="match status" value="1"/>
</dbReference>
<dbReference type="EC" id="6.3.2.37" evidence="1"/>
<dbReference type="InterPro" id="IPR036615">
    <property type="entry name" value="Mur_ligase_C_dom_sf"/>
</dbReference>
<sequence>MLENRREAIKRAMCIATKGDIIVIAGKGHETYQILKDKTIDFDERKVVAEIIKELKL</sequence>
<protein>
    <submittedName>
        <fullName evidence="1">UDP-N-acetylmuramoyl-L-alanyl-D-glutamate--LD-lysine ligase</fullName>
        <ecNumber evidence="1">6.3.2.37</ecNumber>
    </submittedName>
</protein>
<keyword evidence="1" id="KW-0436">Ligase</keyword>